<dbReference type="Proteomes" id="UP000184406">
    <property type="component" value="Unassembled WGS sequence"/>
</dbReference>
<accession>A0A1M5DRI1</accession>
<dbReference type="EMBL" id="FQUX01000006">
    <property type="protein sequence ID" value="SHF69494.1"/>
    <property type="molecule type" value="Genomic_DNA"/>
</dbReference>
<dbReference type="InterPro" id="IPR013096">
    <property type="entry name" value="Cupin_2"/>
</dbReference>
<dbReference type="Pfam" id="PF07883">
    <property type="entry name" value="Cupin_2"/>
    <property type="match status" value="1"/>
</dbReference>
<proteinExistence type="predicted"/>
<protein>
    <submittedName>
        <fullName evidence="2">Cupin domain-containing protein</fullName>
    </submittedName>
</protein>
<keyword evidence="3" id="KW-1185">Reference proteome</keyword>
<dbReference type="Gene3D" id="2.60.120.10">
    <property type="entry name" value="Jelly Rolls"/>
    <property type="match status" value="1"/>
</dbReference>
<sequence length="98" mass="10722">MEVLNRPQLTHLQVGENLKVLQIEAVADTGMPEHSSSHEAVIVVQEGKAILKTKDTNYILRKGSTMLVPAGLKHSLTVIKDFKAVAIMATDSIINFNN</sequence>
<evidence type="ECO:0000259" key="1">
    <source>
        <dbReference type="Pfam" id="PF07883"/>
    </source>
</evidence>
<dbReference type="SUPFAM" id="SSF51182">
    <property type="entry name" value="RmlC-like cupins"/>
    <property type="match status" value="1"/>
</dbReference>
<name>A0A1M5DRI1_9FLAO</name>
<dbReference type="InterPro" id="IPR011051">
    <property type="entry name" value="RmlC_Cupin_sf"/>
</dbReference>
<dbReference type="RefSeq" id="WP_072863596.1">
    <property type="nucleotide sequence ID" value="NZ_FQUX01000006.1"/>
</dbReference>
<evidence type="ECO:0000313" key="3">
    <source>
        <dbReference type="Proteomes" id="UP000184406"/>
    </source>
</evidence>
<dbReference type="OrthoDB" id="799474at2"/>
<dbReference type="AlphaFoldDB" id="A0A1M5DRI1"/>
<reference evidence="3" key="1">
    <citation type="submission" date="2016-11" db="EMBL/GenBank/DDBJ databases">
        <authorList>
            <person name="Varghese N."/>
            <person name="Submissions S."/>
        </authorList>
    </citation>
    <scope>NUCLEOTIDE SEQUENCE [LARGE SCALE GENOMIC DNA]</scope>
    <source>
        <strain evidence="3">DSM 17539</strain>
    </source>
</reference>
<gene>
    <name evidence="2" type="ORF">SAMN03080594_106209</name>
</gene>
<evidence type="ECO:0000313" key="2">
    <source>
        <dbReference type="EMBL" id="SHF69494.1"/>
    </source>
</evidence>
<dbReference type="InterPro" id="IPR014710">
    <property type="entry name" value="RmlC-like_jellyroll"/>
</dbReference>
<organism evidence="2 3">
    <name type="scientific">Arenibacter palladensis</name>
    <dbReference type="NCBI Taxonomy" id="237373"/>
    <lineage>
        <taxon>Bacteria</taxon>
        <taxon>Pseudomonadati</taxon>
        <taxon>Bacteroidota</taxon>
        <taxon>Flavobacteriia</taxon>
        <taxon>Flavobacteriales</taxon>
        <taxon>Flavobacteriaceae</taxon>
        <taxon>Arenibacter</taxon>
    </lineage>
</organism>
<feature type="domain" description="Cupin type-2" evidence="1">
    <location>
        <begin position="30"/>
        <end position="87"/>
    </location>
</feature>